<evidence type="ECO:0000313" key="7">
    <source>
        <dbReference type="Proteomes" id="UP000013111"/>
    </source>
</evidence>
<dbReference type="SUPFAM" id="SSF46785">
    <property type="entry name" value="Winged helix' DNA-binding domain"/>
    <property type="match status" value="1"/>
</dbReference>
<gene>
    <name evidence="6" type="ORF">BN437_3225</name>
</gene>
<feature type="domain" description="HTH lysR-type" evidence="5">
    <location>
        <begin position="9"/>
        <end position="66"/>
    </location>
</feature>
<evidence type="ECO:0000256" key="1">
    <source>
        <dbReference type="ARBA" id="ARBA00009437"/>
    </source>
</evidence>
<proteinExistence type="inferred from homology"/>
<evidence type="ECO:0000256" key="4">
    <source>
        <dbReference type="ARBA" id="ARBA00023163"/>
    </source>
</evidence>
<sequence length="310" mass="34648">MTMAKDRALTLEALRVMDAIDRRGSFAAAADELGRVPSALSYTMQKLEEELDVVLFDRSGHRTKFTNVGRMLLERGRVLLEAADKLTTDAEALARGWETHLTIATEALVSNELLFPLVEKLAHKANTQLSLVKEVLAGAWERLEQGRADIVIAPDMHFRASSEINTRKLFTLMSVYVASPDHPIHQEPEPLSETTRVKYRGIAVADTARERPVLTVTLLDKQQRLTVSTIEDKHRALLAGLGVGTMPYTMVEKDVSEGRLRVVSPEYKLEVDIIMAWRRDSMGEAKAWCLREIPKLLARCQSCPPCSTKG</sequence>
<dbReference type="GO" id="GO:0003700">
    <property type="term" value="F:DNA-binding transcription factor activity"/>
    <property type="evidence" value="ECO:0007669"/>
    <property type="project" value="InterPro"/>
</dbReference>
<dbReference type="InterPro" id="IPR036390">
    <property type="entry name" value="WH_DNA-bd_sf"/>
</dbReference>
<dbReference type="AlphaFoldDB" id="A0A831A664"/>
<dbReference type="SUPFAM" id="SSF53850">
    <property type="entry name" value="Periplasmic binding protein-like II"/>
    <property type="match status" value="1"/>
</dbReference>
<keyword evidence="4" id="KW-0804">Transcription</keyword>
<dbReference type="InterPro" id="IPR005119">
    <property type="entry name" value="LysR_subst-bd"/>
</dbReference>
<reference evidence="6 7" key="1">
    <citation type="submission" date="2012-11" db="EMBL/GenBank/DDBJ databases">
        <authorList>
            <person name="Linke B."/>
        </authorList>
    </citation>
    <scope>NUCLEOTIDE SEQUENCE [LARGE SCALE GENOMIC DNA]</scope>
    <source>
        <strain evidence="7">CFBP 1232</strain>
    </source>
</reference>
<dbReference type="Pfam" id="PF00126">
    <property type="entry name" value="HTH_1"/>
    <property type="match status" value="1"/>
</dbReference>
<name>A0A831A664_ERWAM</name>
<keyword evidence="3" id="KW-0238">DNA-binding</keyword>
<dbReference type="GO" id="GO:0000976">
    <property type="term" value="F:transcription cis-regulatory region binding"/>
    <property type="evidence" value="ECO:0007669"/>
    <property type="project" value="TreeGrafter"/>
</dbReference>
<dbReference type="Gene3D" id="3.40.190.290">
    <property type="match status" value="1"/>
</dbReference>
<evidence type="ECO:0000256" key="2">
    <source>
        <dbReference type="ARBA" id="ARBA00023015"/>
    </source>
</evidence>
<comment type="similarity">
    <text evidence="1">Belongs to the LysR transcriptional regulatory family.</text>
</comment>
<dbReference type="Gene3D" id="1.10.10.10">
    <property type="entry name" value="Winged helix-like DNA-binding domain superfamily/Winged helix DNA-binding domain"/>
    <property type="match status" value="1"/>
</dbReference>
<dbReference type="PROSITE" id="PS50931">
    <property type="entry name" value="HTH_LYSR"/>
    <property type="match status" value="1"/>
</dbReference>
<dbReference type="FunFam" id="1.10.10.10:FF:000063">
    <property type="entry name" value="LysR family transcriptional regulator"/>
    <property type="match status" value="1"/>
</dbReference>
<dbReference type="InterPro" id="IPR000847">
    <property type="entry name" value="LysR_HTH_N"/>
</dbReference>
<dbReference type="EMBL" id="CAPB01000039">
    <property type="protein sequence ID" value="CCO95130.1"/>
    <property type="molecule type" value="Genomic_DNA"/>
</dbReference>
<organism evidence="6 7">
    <name type="scientific">Erwinia amylovora NBRC 12687 = CFBP 1232</name>
    <dbReference type="NCBI Taxonomy" id="1219359"/>
    <lineage>
        <taxon>Bacteria</taxon>
        <taxon>Pseudomonadati</taxon>
        <taxon>Pseudomonadota</taxon>
        <taxon>Gammaproteobacteria</taxon>
        <taxon>Enterobacterales</taxon>
        <taxon>Erwiniaceae</taxon>
        <taxon>Erwinia</taxon>
    </lineage>
</organism>
<dbReference type="Proteomes" id="UP000013111">
    <property type="component" value="Unassembled WGS sequence"/>
</dbReference>
<dbReference type="InterPro" id="IPR036388">
    <property type="entry name" value="WH-like_DNA-bd_sf"/>
</dbReference>
<accession>A0A831A664</accession>
<evidence type="ECO:0000259" key="5">
    <source>
        <dbReference type="PROSITE" id="PS50931"/>
    </source>
</evidence>
<reference evidence="6 7" key="2">
    <citation type="submission" date="2013-04" db="EMBL/GenBank/DDBJ databases">
        <title>Comparative genomics of 12 strains of Erwinia amylovora identifies a pan-genome with a large conserved core and provides insights into host specificity.</title>
        <authorList>
            <person name="Mann R.A."/>
            <person name="Smits T.H.M."/>
            <person name="Buehlmann A."/>
            <person name="Blom J."/>
            <person name="Goesmann A."/>
            <person name="Frey J.E."/>
            <person name="Plummer K.M."/>
            <person name="Beer S.V."/>
            <person name="Luck J."/>
            <person name="Duffy B."/>
            <person name="Rodoni B."/>
        </authorList>
    </citation>
    <scope>NUCLEOTIDE SEQUENCE [LARGE SCALE GENOMIC DNA]</scope>
    <source>
        <strain evidence="7">CFBP 1232</strain>
    </source>
</reference>
<comment type="caution">
    <text evidence="6">The sequence shown here is derived from an EMBL/GenBank/DDBJ whole genome shotgun (WGS) entry which is preliminary data.</text>
</comment>
<evidence type="ECO:0000313" key="6">
    <source>
        <dbReference type="EMBL" id="CCO95130.1"/>
    </source>
</evidence>
<dbReference type="PANTHER" id="PTHR30126">
    <property type="entry name" value="HTH-TYPE TRANSCRIPTIONAL REGULATOR"/>
    <property type="match status" value="1"/>
</dbReference>
<evidence type="ECO:0000256" key="3">
    <source>
        <dbReference type="ARBA" id="ARBA00023125"/>
    </source>
</evidence>
<protein>
    <submittedName>
        <fullName evidence="6">Uncharacterized HTH-type transcriptional regulator ydhB</fullName>
    </submittedName>
</protein>
<dbReference type="Pfam" id="PF03466">
    <property type="entry name" value="LysR_substrate"/>
    <property type="match status" value="1"/>
</dbReference>
<keyword evidence="2" id="KW-0805">Transcription regulation</keyword>
<dbReference type="PANTHER" id="PTHR30126:SF22">
    <property type="entry name" value="HTH-TYPE TRANSCRIPTIONAL REGULATOR YHAJ-RELATED"/>
    <property type="match status" value="1"/>
</dbReference>